<dbReference type="Proteomes" id="UP001071478">
    <property type="component" value="Unassembled WGS sequence"/>
</dbReference>
<dbReference type="EMBL" id="JAPMKU010000007">
    <property type="protein sequence ID" value="MCX7469377.1"/>
    <property type="molecule type" value="Genomic_DNA"/>
</dbReference>
<evidence type="ECO:0000313" key="3">
    <source>
        <dbReference type="Proteomes" id="UP001071478"/>
    </source>
</evidence>
<organism evidence="2 3">
    <name type="scientific">Corynebacterium pygosceleis</name>
    <dbReference type="NCBI Taxonomy" id="2800406"/>
    <lineage>
        <taxon>Bacteria</taxon>
        <taxon>Bacillati</taxon>
        <taxon>Actinomycetota</taxon>
        <taxon>Actinomycetes</taxon>
        <taxon>Mycobacteriales</taxon>
        <taxon>Corynebacteriaceae</taxon>
        <taxon>Corynebacterium</taxon>
    </lineage>
</organism>
<reference evidence="2" key="1">
    <citation type="submission" date="2022-11" db="EMBL/GenBank/DDBJ databases">
        <title>Corynebacterium sp. isolated from Penguins.</title>
        <authorList>
            <person name="Sedlar K."/>
            <person name="Svec P."/>
        </authorList>
    </citation>
    <scope>NUCLEOTIDE SEQUENCE</scope>
    <source>
        <strain evidence="2">P7374</strain>
    </source>
</reference>
<evidence type="ECO:0000256" key="1">
    <source>
        <dbReference type="SAM" id="MobiDB-lite"/>
    </source>
</evidence>
<gene>
    <name evidence="2" type="ORF">OS129_10920</name>
</gene>
<comment type="caution">
    <text evidence="2">The sequence shown here is derived from an EMBL/GenBank/DDBJ whole genome shotgun (WGS) entry which is preliminary data.</text>
</comment>
<feature type="region of interest" description="Disordered" evidence="1">
    <location>
        <begin position="1"/>
        <end position="44"/>
    </location>
</feature>
<accession>A0A9Q4CA39</accession>
<sequence>MSPLRHDLNGARYVRSGTTVNGGTSGPAPGPTGPDVDVAAGWGA</sequence>
<dbReference type="AlphaFoldDB" id="A0A9Q4CA39"/>
<proteinExistence type="predicted"/>
<protein>
    <submittedName>
        <fullName evidence="2">Uncharacterized protein</fullName>
    </submittedName>
</protein>
<dbReference type="RefSeq" id="WP_267173062.1">
    <property type="nucleotide sequence ID" value="NZ_JALNJA010000004.1"/>
</dbReference>
<evidence type="ECO:0000313" key="2">
    <source>
        <dbReference type="EMBL" id="MCX7469377.1"/>
    </source>
</evidence>
<name>A0A9Q4CA39_9CORY</name>